<proteinExistence type="predicted"/>
<evidence type="ECO:0000313" key="3">
    <source>
        <dbReference type="EMBL" id="MBF2714482.1"/>
    </source>
</evidence>
<dbReference type="GO" id="GO:0008270">
    <property type="term" value="F:zinc ion binding"/>
    <property type="evidence" value="ECO:0007669"/>
    <property type="project" value="UniProtKB-KW"/>
</dbReference>
<organism evidence="3 4">
    <name type="scientific">Agrobacterium vitis</name>
    <name type="common">Rhizobium vitis</name>
    <dbReference type="NCBI Taxonomy" id="373"/>
    <lineage>
        <taxon>Bacteria</taxon>
        <taxon>Pseudomonadati</taxon>
        <taxon>Pseudomonadota</taxon>
        <taxon>Alphaproteobacteria</taxon>
        <taxon>Hyphomicrobiales</taxon>
        <taxon>Rhizobiaceae</taxon>
        <taxon>Rhizobium/Agrobacterium group</taxon>
        <taxon>Agrobacterium</taxon>
    </lineage>
</organism>
<keyword evidence="1" id="KW-0479">Metal-binding</keyword>
<reference evidence="3" key="1">
    <citation type="submission" date="2020-11" db="EMBL/GenBank/DDBJ databases">
        <title>Agrobacterium vitis strain K377 genome.</title>
        <authorList>
            <person name="Xi H."/>
        </authorList>
    </citation>
    <scope>NUCLEOTIDE SEQUENCE</scope>
    <source>
        <strain evidence="3">K377</strain>
        <plasmid evidence="3">unnamed3</plasmid>
    </source>
</reference>
<dbReference type="Proteomes" id="UP000655037">
    <property type="component" value="Unassembled WGS sequence"/>
</dbReference>
<name>A0AAE2UPX0_AGRVI</name>
<protein>
    <recommendedName>
        <fullName evidence="2">SWIM-type domain-containing protein</fullName>
    </recommendedName>
</protein>
<geneLocation type="plasmid" evidence="3">
    <name>unnamed3</name>
</geneLocation>
<dbReference type="InterPro" id="IPR007527">
    <property type="entry name" value="Znf_SWIM"/>
</dbReference>
<dbReference type="PROSITE" id="PS50966">
    <property type="entry name" value="ZF_SWIM"/>
    <property type="match status" value="1"/>
</dbReference>
<keyword evidence="1" id="KW-0863">Zinc-finger</keyword>
<keyword evidence="3" id="KW-0614">Plasmid</keyword>
<gene>
    <name evidence="3" type="ORF">IEI95_009620</name>
</gene>
<keyword evidence="1" id="KW-0862">Zinc</keyword>
<feature type="domain" description="SWIM-type" evidence="2">
    <location>
        <begin position="54"/>
        <end position="88"/>
    </location>
</feature>
<evidence type="ECO:0000256" key="1">
    <source>
        <dbReference type="PROSITE-ProRule" id="PRU00325"/>
    </source>
</evidence>
<evidence type="ECO:0000313" key="4">
    <source>
        <dbReference type="Proteomes" id="UP000655037"/>
    </source>
</evidence>
<dbReference type="RefSeq" id="WP_156537445.1">
    <property type="nucleotide sequence ID" value="NZ_JACXXJ020000004.1"/>
</dbReference>
<comment type="caution">
    <text evidence="3">The sequence shown here is derived from an EMBL/GenBank/DDBJ whole genome shotgun (WGS) entry which is preliminary data.</text>
</comment>
<dbReference type="AlphaFoldDB" id="A0AAE2UPX0"/>
<dbReference type="Pfam" id="PF04434">
    <property type="entry name" value="SWIM"/>
    <property type="match status" value="1"/>
</dbReference>
<accession>A0AAE2UPX0</accession>
<dbReference type="EMBL" id="JACXXJ020000004">
    <property type="protein sequence ID" value="MBF2714482.1"/>
    <property type="molecule type" value="Genomic_DNA"/>
</dbReference>
<evidence type="ECO:0000259" key="2">
    <source>
        <dbReference type="PROSITE" id="PS50966"/>
    </source>
</evidence>
<sequence>MARADLNALTDDGLTQLSNAGLVKRAQRELANGTGPELAELDDGTIEARFADDTLTRLAPGRELADASCTCPSSGVCRHRVMLAMACRETGTQDRDGQPDVAVAWNPATLDLESFEAALAPSAKAELNRLLGTRHSVRLVYGQVPAARLPMASVRFLVPGDLGYARCDCIQQRNCVHVALAIRAFRAADDTSEAVVGGASAIAAGTADTGALATACTELLAQLLDVGVTAGLTAHALLIERCRRQAEKLGASQMLLVLEGLVEQIESYSARSARYDERAALRLGVELVARTKASDAATALGLGEPFETAMSKSRLVSLGGRLRQEGLDVRASVLLADSDTGATMLLERLFSALPNETGPLQASVLRRQFSPGLPVLGVGRGQILTSVARRRADGLLALGSGTGGKTQVMPRNGNFTFASPLAARHVDAVTSDFSKRAISLIRPRKRVDDIHVFEVEEALGQSWSAGAQIWEGAVRLANEGGTLHLEREFDAGAPAATGVLAAAMEGRWGRIRYIAGPVRLDGDALVCEPWSLSADRFIVPDLDTPEEMMATVTPRQVSQQSDILDEVERLLSGSIHAGSKARAHREAVGKPLKARLIAAGFVSLASRLGDWMVAEPGRATSTFCDVAVWLLTLKESHM</sequence>